<sequence>MPLFRRWPGFTEAVEQFVQDEITGDEEVERCRELFSAFIGYAKMKVLDLDDDGTLKKGVVLPANPSSRQKILPMESQKSTALSVLSLPEANLHLENRNKDIDFEIEKVMQMDNIAQFYTEEEDAMIITALGLLSGMGMKGAIPFKKFNTWLSTTRFLKGFFNSKEGDIYEMAQYTARGDHSKLAARLTNNWLQCRNPAFAFEQRTLTNAYLEVPNRHSAIFRQAYNFPSPMADREAIVNICWKRISEKSIVVAYSPLASHSKVENQDGGAMIRGSTQFVYLVTQMDDKTVDVTFGAHINFGGKLPSAIVNGIIIPQFVNALSQTQVHFINEIELEGLKENDGKLLGEIFVHQIKQARKRGGWKKRADLGKVGVDEFLYCSVAMREVLPLHPWLRVLLHEISMNRVKVAPTVHTALSDMKDDDAINLAKGLSTIIPSNTEASAAVDHWIAQNAALEEFEKKCAWIRPFFVELAQYNLSTSNFGLRLRVFGGALLSTIDVITDIYMTVHFFNTEGQSHFGRINAWLIGLTLFMQIFLSYLQNRTKPTIFFQDTFFTLIGFRPALDAYRVGSGAEQEDHHIVTPLQEMTFSKFLELVFEAIPSSVVQIYALLSIKEKKIDAIVSIVVSAATIEFSSAMLSYDWDTSPTNRKKQPMFYGYIPDNANLRAICFLSMTVFTLSHVLLQAGSCALLARMSVNWLWYYIGGLLRLVGSVLVRVVTKTMVNFTLMVQVRHPQEVGGLPFAASVLFSLAGSFVSAYLYTGYESDEDDIPKLDDDTLWMALGSLYAIWFASLVAFMSVIDRKYLHTFTNLQTTSSFNKECVVLYVENQNDEHMALILQRGHPDVFKNWGPELLKSWSFKNWDRWEEETPAWFSDAWIESCPNEYIPYEWRVKYKKTKGRVHDPQQRRRSSIKQLKNLLGIEEEK</sequence>
<protein>
    <submittedName>
        <fullName evidence="2">Uncharacterized protein</fullName>
    </submittedName>
</protein>
<organism evidence="2 3">
    <name type="scientific">Triparma laevis f. longispina</name>
    <dbReference type="NCBI Taxonomy" id="1714387"/>
    <lineage>
        <taxon>Eukaryota</taxon>
        <taxon>Sar</taxon>
        <taxon>Stramenopiles</taxon>
        <taxon>Ochrophyta</taxon>
        <taxon>Bolidophyceae</taxon>
        <taxon>Parmales</taxon>
        <taxon>Triparmaceae</taxon>
        <taxon>Triparma</taxon>
    </lineage>
</organism>
<evidence type="ECO:0000256" key="1">
    <source>
        <dbReference type="SAM" id="Phobius"/>
    </source>
</evidence>
<accession>A0A9W7FQS3</accession>
<dbReference type="InterPro" id="IPR023393">
    <property type="entry name" value="START-like_dom_sf"/>
</dbReference>
<keyword evidence="1" id="KW-0472">Membrane</keyword>
<dbReference type="EMBL" id="BRXW01000286">
    <property type="protein sequence ID" value="GMI17274.1"/>
    <property type="molecule type" value="Genomic_DNA"/>
</dbReference>
<keyword evidence="3" id="KW-1185">Reference proteome</keyword>
<dbReference type="AlphaFoldDB" id="A0A9W7FQS3"/>
<dbReference type="Proteomes" id="UP001165122">
    <property type="component" value="Unassembled WGS sequence"/>
</dbReference>
<gene>
    <name evidence="2" type="ORF">TrLO_g13417</name>
</gene>
<dbReference type="Gene3D" id="3.30.530.20">
    <property type="match status" value="1"/>
</dbReference>
<proteinExistence type="predicted"/>
<feature type="transmembrane region" description="Helical" evidence="1">
    <location>
        <begin position="777"/>
        <end position="798"/>
    </location>
</feature>
<comment type="caution">
    <text evidence="2">The sequence shown here is derived from an EMBL/GenBank/DDBJ whole genome shotgun (WGS) entry which is preliminary data.</text>
</comment>
<dbReference type="SUPFAM" id="SSF55961">
    <property type="entry name" value="Bet v1-like"/>
    <property type="match status" value="1"/>
</dbReference>
<feature type="transmembrane region" description="Helical" evidence="1">
    <location>
        <begin position="661"/>
        <end position="690"/>
    </location>
</feature>
<keyword evidence="1" id="KW-1133">Transmembrane helix</keyword>
<reference evidence="3" key="1">
    <citation type="journal article" date="2023" name="Commun. Biol.">
        <title>Genome analysis of Parmales, the sister group of diatoms, reveals the evolutionary specialization of diatoms from phago-mixotrophs to photoautotrophs.</title>
        <authorList>
            <person name="Ban H."/>
            <person name="Sato S."/>
            <person name="Yoshikawa S."/>
            <person name="Yamada K."/>
            <person name="Nakamura Y."/>
            <person name="Ichinomiya M."/>
            <person name="Sato N."/>
            <person name="Blanc-Mathieu R."/>
            <person name="Endo H."/>
            <person name="Kuwata A."/>
            <person name="Ogata H."/>
        </authorList>
    </citation>
    <scope>NUCLEOTIDE SEQUENCE [LARGE SCALE GENOMIC DNA]</scope>
    <source>
        <strain evidence="3">NIES 3700</strain>
    </source>
</reference>
<feature type="transmembrane region" description="Helical" evidence="1">
    <location>
        <begin position="520"/>
        <end position="538"/>
    </location>
</feature>
<feature type="transmembrane region" description="Helical" evidence="1">
    <location>
        <begin position="737"/>
        <end position="757"/>
    </location>
</feature>
<evidence type="ECO:0000313" key="2">
    <source>
        <dbReference type="EMBL" id="GMI17274.1"/>
    </source>
</evidence>
<keyword evidence="1" id="KW-0812">Transmembrane</keyword>
<evidence type="ECO:0000313" key="3">
    <source>
        <dbReference type="Proteomes" id="UP001165122"/>
    </source>
</evidence>
<name>A0A9W7FQS3_9STRA</name>
<feature type="transmembrane region" description="Helical" evidence="1">
    <location>
        <begin position="696"/>
        <end position="716"/>
    </location>
</feature>